<sequence>MRTRIRRYLGITNLEDTMATAAEQLTELKNAFVDFRDDVNAKLDQLAAAQGNLTPDAQTVFDELKQAVADADAQVGDADGSDVPTEPVEDEAGR</sequence>
<protein>
    <submittedName>
        <fullName evidence="2">Uncharacterized protein</fullName>
    </submittedName>
</protein>
<evidence type="ECO:0000256" key="1">
    <source>
        <dbReference type="SAM" id="MobiDB-lite"/>
    </source>
</evidence>
<feature type="region of interest" description="Disordered" evidence="1">
    <location>
        <begin position="71"/>
        <end position="94"/>
    </location>
</feature>
<feature type="compositionally biased region" description="Low complexity" evidence="1">
    <location>
        <begin position="71"/>
        <end position="83"/>
    </location>
</feature>
<keyword evidence="3" id="KW-1185">Reference proteome</keyword>
<proteinExistence type="predicted"/>
<reference evidence="2 3" key="1">
    <citation type="submission" date="2012-02" db="EMBL/GenBank/DDBJ databases">
        <title>Complete genome sequence of Actinoplanes missouriensis 431 (= NBRC 102363).</title>
        <authorList>
            <person name="Ohnishi Y."/>
            <person name="Ishikawa J."/>
            <person name="Sekine M."/>
            <person name="Hosoyama A."/>
            <person name="Harada T."/>
            <person name="Narita H."/>
            <person name="Hata T."/>
            <person name="Konno Y."/>
            <person name="Tutikane K."/>
            <person name="Fujita N."/>
            <person name="Horinouchi S."/>
            <person name="Hayakawa M."/>
        </authorList>
    </citation>
    <scope>NUCLEOTIDE SEQUENCE [LARGE SCALE GENOMIC DNA]</scope>
    <source>
        <strain evidence="3">ATCC 14538 / DSM 43046 / CBS 188.64 / JCM 3121 / NBRC 102363 / NCIMB 12654 / NRRL B-3342 / UNCC 431</strain>
    </source>
</reference>
<dbReference type="EMBL" id="AP012319">
    <property type="protein sequence ID" value="BAL87316.1"/>
    <property type="molecule type" value="Genomic_DNA"/>
</dbReference>
<organism evidence="2 3">
    <name type="scientific">Actinoplanes missouriensis (strain ATCC 14538 / DSM 43046 / CBS 188.64 / JCM 3121 / NBRC 102363 / NCIMB 12654 / NRRL B-3342 / UNCC 431)</name>
    <dbReference type="NCBI Taxonomy" id="512565"/>
    <lineage>
        <taxon>Bacteria</taxon>
        <taxon>Bacillati</taxon>
        <taxon>Actinomycetota</taxon>
        <taxon>Actinomycetes</taxon>
        <taxon>Micromonosporales</taxon>
        <taxon>Micromonosporaceae</taxon>
        <taxon>Actinoplanes</taxon>
    </lineage>
</organism>
<dbReference type="AlphaFoldDB" id="I0H2S9"/>
<name>I0H2S9_ACTM4</name>
<gene>
    <name evidence="2" type="ordered locus">AMIS_20960</name>
</gene>
<accession>I0H2S9</accession>
<dbReference type="HOGENOM" id="CLU_2379769_0_0_11"/>
<dbReference type="STRING" id="512565.AMIS_20960"/>
<dbReference type="KEGG" id="ams:AMIS_20960"/>
<evidence type="ECO:0000313" key="2">
    <source>
        <dbReference type="EMBL" id="BAL87316.1"/>
    </source>
</evidence>
<evidence type="ECO:0000313" key="3">
    <source>
        <dbReference type="Proteomes" id="UP000007882"/>
    </source>
</evidence>
<dbReference type="Proteomes" id="UP000007882">
    <property type="component" value="Chromosome"/>
</dbReference>
<dbReference type="PATRIC" id="fig|512565.3.peg.2097"/>
<dbReference type="RefSeq" id="WP_014442211.1">
    <property type="nucleotide sequence ID" value="NC_017093.1"/>
</dbReference>